<feature type="transmembrane region" description="Helical" evidence="2">
    <location>
        <begin position="12"/>
        <end position="29"/>
    </location>
</feature>
<evidence type="ECO:0000313" key="4">
    <source>
        <dbReference type="Proteomes" id="UP001280121"/>
    </source>
</evidence>
<keyword evidence="2" id="KW-0472">Membrane</keyword>
<proteinExistence type="predicted"/>
<name>A0AAE0CLK5_9ROSI</name>
<feature type="compositionally biased region" description="Pro residues" evidence="1">
    <location>
        <begin position="121"/>
        <end position="131"/>
    </location>
</feature>
<reference evidence="3" key="1">
    <citation type="journal article" date="2023" name="Plant J.">
        <title>Genome sequences and population genomics provide insights into the demographic history, inbreeding, and mutation load of two 'living fossil' tree species of Dipteronia.</title>
        <authorList>
            <person name="Feng Y."/>
            <person name="Comes H.P."/>
            <person name="Chen J."/>
            <person name="Zhu S."/>
            <person name="Lu R."/>
            <person name="Zhang X."/>
            <person name="Li P."/>
            <person name="Qiu J."/>
            <person name="Olsen K.M."/>
            <person name="Qiu Y."/>
        </authorList>
    </citation>
    <scope>NUCLEOTIDE SEQUENCE</scope>
    <source>
        <strain evidence="3">KIB01</strain>
    </source>
</reference>
<evidence type="ECO:0000256" key="2">
    <source>
        <dbReference type="SAM" id="Phobius"/>
    </source>
</evidence>
<sequence length="210" mass="23399">MDVHAHDSHMDMSYMHTGSIVIACMIIMHPKSFHVIPGKITTMRLPSPFEIITIFSSILMTTKARIKKRAVLVVGSKRVTLVANPSAVRIITRFFLIAWQNLRQESQAKKETGAGKRTPPSASPIPPPFQDPPRSSSTSVKCRQNLLPHRRNRETEEALETGLEIIVPLYCRITNRPPPETSASPVEVSSPLAFIGGSGTTSEQWWYSLQ</sequence>
<dbReference type="Proteomes" id="UP001280121">
    <property type="component" value="Unassembled WGS sequence"/>
</dbReference>
<feature type="region of interest" description="Disordered" evidence="1">
    <location>
        <begin position="107"/>
        <end position="155"/>
    </location>
</feature>
<protein>
    <submittedName>
        <fullName evidence="3">Uncharacterized protein</fullName>
    </submittedName>
</protein>
<evidence type="ECO:0000313" key="3">
    <source>
        <dbReference type="EMBL" id="KAK2655601.1"/>
    </source>
</evidence>
<organism evidence="3 4">
    <name type="scientific">Dipteronia dyeriana</name>
    <dbReference type="NCBI Taxonomy" id="168575"/>
    <lineage>
        <taxon>Eukaryota</taxon>
        <taxon>Viridiplantae</taxon>
        <taxon>Streptophyta</taxon>
        <taxon>Embryophyta</taxon>
        <taxon>Tracheophyta</taxon>
        <taxon>Spermatophyta</taxon>
        <taxon>Magnoliopsida</taxon>
        <taxon>eudicotyledons</taxon>
        <taxon>Gunneridae</taxon>
        <taxon>Pentapetalae</taxon>
        <taxon>rosids</taxon>
        <taxon>malvids</taxon>
        <taxon>Sapindales</taxon>
        <taxon>Sapindaceae</taxon>
        <taxon>Hippocastanoideae</taxon>
        <taxon>Acereae</taxon>
        <taxon>Dipteronia</taxon>
    </lineage>
</organism>
<keyword evidence="2" id="KW-1133">Transmembrane helix</keyword>
<keyword evidence="2" id="KW-0812">Transmembrane</keyword>
<dbReference type="EMBL" id="JANJYI010000003">
    <property type="protein sequence ID" value="KAK2655601.1"/>
    <property type="molecule type" value="Genomic_DNA"/>
</dbReference>
<keyword evidence="4" id="KW-1185">Reference proteome</keyword>
<accession>A0AAE0CLK5</accession>
<dbReference type="AlphaFoldDB" id="A0AAE0CLK5"/>
<comment type="caution">
    <text evidence="3">The sequence shown here is derived from an EMBL/GenBank/DDBJ whole genome shotgun (WGS) entry which is preliminary data.</text>
</comment>
<gene>
    <name evidence="3" type="ORF">Ddye_008653</name>
</gene>
<evidence type="ECO:0000256" key="1">
    <source>
        <dbReference type="SAM" id="MobiDB-lite"/>
    </source>
</evidence>